<keyword evidence="4 7" id="KW-0812">Transmembrane</keyword>
<dbReference type="RefSeq" id="WP_120749623.1">
    <property type="nucleotide sequence ID" value="NZ_RBAH01000019.1"/>
</dbReference>
<evidence type="ECO:0000313" key="10">
    <source>
        <dbReference type="Proteomes" id="UP000282311"/>
    </source>
</evidence>
<feature type="transmembrane region" description="Helical" evidence="7">
    <location>
        <begin position="70"/>
        <end position="88"/>
    </location>
</feature>
<evidence type="ECO:0000256" key="4">
    <source>
        <dbReference type="ARBA" id="ARBA00022692"/>
    </source>
</evidence>
<feature type="transmembrane region" description="Helical" evidence="7">
    <location>
        <begin position="35"/>
        <end position="54"/>
    </location>
</feature>
<evidence type="ECO:0000256" key="3">
    <source>
        <dbReference type="ARBA" id="ARBA00022475"/>
    </source>
</evidence>
<dbReference type="SUPFAM" id="SSF55021">
    <property type="entry name" value="ACT-like"/>
    <property type="match status" value="1"/>
</dbReference>
<evidence type="ECO:0000313" key="9">
    <source>
        <dbReference type="EMBL" id="RKN78187.1"/>
    </source>
</evidence>
<keyword evidence="5 7" id="KW-1133">Transmembrane helix</keyword>
<organism evidence="9 10">
    <name type="scientific">Paenibacillus ginsengarvi</name>
    <dbReference type="NCBI Taxonomy" id="400777"/>
    <lineage>
        <taxon>Bacteria</taxon>
        <taxon>Bacillati</taxon>
        <taxon>Bacillota</taxon>
        <taxon>Bacilli</taxon>
        <taxon>Bacillales</taxon>
        <taxon>Paenibacillaceae</taxon>
        <taxon>Paenibacillus</taxon>
    </lineage>
</organism>
<comment type="caution">
    <text evidence="9">The sequence shown here is derived from an EMBL/GenBank/DDBJ whole genome shotgun (WGS) entry which is preliminary data.</text>
</comment>
<keyword evidence="3" id="KW-1003">Cell membrane</keyword>
<dbReference type="PANTHER" id="PTHR33778">
    <property type="entry name" value="PROTEIN MGTC"/>
    <property type="match status" value="1"/>
</dbReference>
<accession>A0A3B0C304</accession>
<keyword evidence="10" id="KW-1185">Reference proteome</keyword>
<reference evidence="9 10" key="1">
    <citation type="journal article" date="2007" name="Int. J. Syst. Evol. Microbiol.">
        <title>Paenibacillus ginsengarvi sp. nov., isolated from soil from ginseng cultivation.</title>
        <authorList>
            <person name="Yoon M.H."/>
            <person name="Ten L.N."/>
            <person name="Im W.T."/>
        </authorList>
    </citation>
    <scope>NUCLEOTIDE SEQUENCE [LARGE SCALE GENOMIC DNA]</scope>
    <source>
        <strain evidence="9 10">KCTC 13059</strain>
    </source>
</reference>
<feature type="transmembrane region" description="Helical" evidence="7">
    <location>
        <begin position="6"/>
        <end position="23"/>
    </location>
</feature>
<dbReference type="PANTHER" id="PTHR33778:SF1">
    <property type="entry name" value="MAGNESIUM TRANSPORTER YHID-RELATED"/>
    <property type="match status" value="1"/>
</dbReference>
<dbReference type="OrthoDB" id="9811198at2"/>
<dbReference type="Proteomes" id="UP000282311">
    <property type="component" value="Unassembled WGS sequence"/>
</dbReference>
<evidence type="ECO:0000256" key="2">
    <source>
        <dbReference type="ARBA" id="ARBA00009298"/>
    </source>
</evidence>
<evidence type="ECO:0000256" key="7">
    <source>
        <dbReference type="SAM" id="Phobius"/>
    </source>
</evidence>
<feature type="transmembrane region" description="Helical" evidence="7">
    <location>
        <begin position="100"/>
        <end position="130"/>
    </location>
</feature>
<dbReference type="EMBL" id="RBAH01000019">
    <property type="protein sequence ID" value="RKN78187.1"/>
    <property type="molecule type" value="Genomic_DNA"/>
</dbReference>
<comment type="subcellular location">
    <subcellularLocation>
        <location evidence="1">Cell membrane</location>
        <topology evidence="1">Multi-pass membrane protein</topology>
    </subcellularLocation>
</comment>
<protein>
    <submittedName>
        <fullName evidence="9">MgtC/SapB family protein</fullName>
    </submittedName>
</protein>
<dbReference type="GO" id="GO:0005886">
    <property type="term" value="C:plasma membrane"/>
    <property type="evidence" value="ECO:0007669"/>
    <property type="project" value="UniProtKB-SubCell"/>
</dbReference>
<keyword evidence="6 7" id="KW-0472">Membrane</keyword>
<comment type="similarity">
    <text evidence="2">Belongs to the MgtC/SapB family.</text>
</comment>
<feature type="domain" description="MgtC/SapB/SrpB/YhiD N-terminal" evidence="8">
    <location>
        <begin position="11"/>
        <end position="134"/>
    </location>
</feature>
<evidence type="ECO:0000256" key="1">
    <source>
        <dbReference type="ARBA" id="ARBA00004651"/>
    </source>
</evidence>
<dbReference type="InterPro" id="IPR045865">
    <property type="entry name" value="ACT-like_dom_sf"/>
</dbReference>
<dbReference type="InterPro" id="IPR003416">
    <property type="entry name" value="MgtC/SapB/SrpB/YhiD_fam"/>
</dbReference>
<gene>
    <name evidence="9" type="ORF">D7M11_23035</name>
</gene>
<evidence type="ECO:0000259" key="8">
    <source>
        <dbReference type="Pfam" id="PF02308"/>
    </source>
</evidence>
<dbReference type="Pfam" id="PF02308">
    <property type="entry name" value="MgtC"/>
    <property type="match status" value="1"/>
</dbReference>
<dbReference type="InterPro" id="IPR049177">
    <property type="entry name" value="MgtC_SapB_SrpB_YhiD_N"/>
</dbReference>
<name>A0A3B0C304_9BACL</name>
<dbReference type="AlphaFoldDB" id="A0A3B0C304"/>
<dbReference type="PRINTS" id="PR01837">
    <property type="entry name" value="MGTCSAPBPROT"/>
</dbReference>
<evidence type="ECO:0000256" key="6">
    <source>
        <dbReference type="ARBA" id="ARBA00023136"/>
    </source>
</evidence>
<proteinExistence type="inferred from homology"/>
<evidence type="ECO:0000256" key="5">
    <source>
        <dbReference type="ARBA" id="ARBA00022989"/>
    </source>
</evidence>
<sequence>MVEFEYLLRVILAGICGALIGYERKSRMKEAGIRTHFVVAVGAALMVVISKYGFRDQSGWESLAFDPSRIAAQVVSGVGFLGAGMIFMQKQTVRGLTTAAGIWTTAGIGMAIGAGLYEVGGGVTVLVLVAQKLLHGKMMKWLSAPRTDTLTMRVASEPAALDRILQVLSEKDVSVLSYHVEQAADDHAVLQVEMNLKFAGGGKTEQLMPIIQQLPFILSVEAAPGSA</sequence>